<feature type="compositionally biased region" description="Low complexity" evidence="1">
    <location>
        <begin position="203"/>
        <end position="216"/>
    </location>
</feature>
<keyword evidence="4" id="KW-1185">Reference proteome</keyword>
<feature type="region of interest" description="Disordered" evidence="1">
    <location>
        <begin position="511"/>
        <end position="550"/>
    </location>
</feature>
<name>C4YSR7_CANAW</name>
<organism evidence="3 4">
    <name type="scientific">Candida albicans (strain WO-1)</name>
    <name type="common">Yeast</name>
    <dbReference type="NCBI Taxonomy" id="294748"/>
    <lineage>
        <taxon>Eukaryota</taxon>
        <taxon>Fungi</taxon>
        <taxon>Dikarya</taxon>
        <taxon>Ascomycota</taxon>
        <taxon>Saccharomycotina</taxon>
        <taxon>Pichiomycetes</taxon>
        <taxon>Debaryomycetaceae</taxon>
        <taxon>Candida/Lodderomyces clade</taxon>
        <taxon>Candida</taxon>
    </lineage>
</organism>
<dbReference type="PaxDb" id="5476-C4YSR7"/>
<sequence>MSTKVDQVITLAQVSSLLDNSESKKSIVWKEFGNYLDKSVEIEEPDPSTFIRSGNPPSLNSQFTKYISDSYPEKSYLSQNIAYKICNSCQRPIGTKSLSSHYTKCVAMKQKRQQEQQENAALSNNNNNNTNNSQKKKRGRGSALADVDASSVDSSRNATPAPNGNGNGTGIGAGAGNDNSGKPATKPKKKYKKSQAQKEKEAAAAAAAAAAASSGEKPPKKKKAAASSSSGTTTTTTAGVNTQPQSAPKPKPVAKPKGPVDVEKQCGVALPSGGLCARSLTCKTHSMGAKRAVPGRSAPYDVLLQQYHKRNQANIAKSHAMMLQRRENAAFNDQSESGANATKVLHPDEETEYVLAGVSKNSTIPLERKVIMPVRYRHRFLRAREFYANALIISAHHNNNNNNNSNQSQNQSQNQSPNNSNNEQQTLANQAISGSIGGLQGRCALINIDAKPTDINSPTQTFSAIPGEMYQVRAPSKTIVMTAQHNNMQQQAFQQQLMKYQQQQQQQQQQMLWRQRQQQQQKQKQQQQQQQQISTSGQHVTNPTEIKKET</sequence>
<feature type="compositionally biased region" description="Low complexity" evidence="1">
    <location>
        <begin position="511"/>
        <end position="532"/>
    </location>
</feature>
<dbReference type="GO" id="GO:1904802">
    <property type="term" value="P:RITS complex assembly"/>
    <property type="evidence" value="ECO:0007669"/>
    <property type="project" value="TreeGrafter"/>
</dbReference>
<dbReference type="Proteomes" id="UP000001429">
    <property type="component" value="Chromosome 6"/>
</dbReference>
<dbReference type="EMBL" id="CM000312">
    <property type="protein sequence ID" value="EEQ46770.1"/>
    <property type="molecule type" value="Genomic_DNA"/>
</dbReference>
<accession>C4YSR7</accession>
<gene>
    <name evidence="3" type="ORF">CAWG_05136</name>
</gene>
<dbReference type="OrthoDB" id="21678at2759"/>
<dbReference type="GO" id="GO:0000124">
    <property type="term" value="C:SAGA complex"/>
    <property type="evidence" value="ECO:0007669"/>
    <property type="project" value="InterPro"/>
</dbReference>
<feature type="region of interest" description="Disordered" evidence="1">
    <location>
        <begin position="397"/>
        <end position="423"/>
    </location>
</feature>
<dbReference type="VEuPathDB" id="FungiDB:CAWG_05136"/>
<dbReference type="Pfam" id="PF08313">
    <property type="entry name" value="SCA7"/>
    <property type="match status" value="1"/>
</dbReference>
<feature type="region of interest" description="Disordered" evidence="1">
    <location>
        <begin position="109"/>
        <end position="259"/>
    </location>
</feature>
<dbReference type="OMA" id="ICNSCQR"/>
<reference evidence="3 4" key="1">
    <citation type="journal article" date="2009" name="Nature">
        <title>Evolution of pathogenicity and sexual reproduction in eight Candida genomes.</title>
        <authorList>
            <person name="Butler G."/>
            <person name="Rasmussen M.D."/>
            <person name="Lin M.F."/>
            <person name="Santos M.A."/>
            <person name="Sakthikumar S."/>
            <person name="Munro C.A."/>
            <person name="Rheinbay E."/>
            <person name="Grabherr M."/>
            <person name="Forche A."/>
            <person name="Reedy J.L."/>
            <person name="Agrafioti I."/>
            <person name="Arnaud M.B."/>
            <person name="Bates S."/>
            <person name="Brown A.J."/>
            <person name="Brunke S."/>
            <person name="Costanzo M.C."/>
            <person name="Fitzpatrick D.A."/>
            <person name="de Groot P.W."/>
            <person name="Harris D."/>
            <person name="Hoyer L.L."/>
            <person name="Hube B."/>
            <person name="Klis F.M."/>
            <person name="Kodira C."/>
            <person name="Lennard N."/>
            <person name="Logue M.E."/>
            <person name="Martin R."/>
            <person name="Neiman A.M."/>
            <person name="Nikolaou E."/>
            <person name="Quail M.A."/>
            <person name="Quinn J."/>
            <person name="Santos M.C."/>
            <person name="Schmitzberger F.F."/>
            <person name="Sherlock G."/>
            <person name="Shah P."/>
            <person name="Silverstein K.A."/>
            <person name="Skrzypek M.S."/>
            <person name="Soll D."/>
            <person name="Staggs R."/>
            <person name="Stansfield I."/>
            <person name="Stumpf M.P."/>
            <person name="Sudbery P.E."/>
            <person name="Srikantha T."/>
            <person name="Zeng Q."/>
            <person name="Berman J."/>
            <person name="Berriman M."/>
            <person name="Heitman J."/>
            <person name="Gow N.A."/>
            <person name="Lorenz M.C."/>
            <person name="Birren B.W."/>
            <person name="Kellis M."/>
            <person name="Cuomo C.A."/>
        </authorList>
    </citation>
    <scope>NUCLEOTIDE SEQUENCE [LARGE SCALE GENOMIC DNA]</scope>
    <source>
        <strain evidence="3 4">WO-1</strain>
    </source>
</reference>
<evidence type="ECO:0000259" key="2">
    <source>
        <dbReference type="PROSITE" id="PS51505"/>
    </source>
</evidence>
<feature type="compositionally biased region" description="Basic residues" evidence="1">
    <location>
        <begin position="185"/>
        <end position="195"/>
    </location>
</feature>
<dbReference type="PROSITE" id="PS51505">
    <property type="entry name" value="SCA7"/>
    <property type="match status" value="1"/>
</dbReference>
<feature type="compositionally biased region" description="Low complexity" evidence="1">
    <location>
        <begin position="225"/>
        <end position="239"/>
    </location>
</feature>
<feature type="compositionally biased region" description="Gly residues" evidence="1">
    <location>
        <begin position="165"/>
        <end position="175"/>
    </location>
</feature>
<dbReference type="HOGENOM" id="CLU_041816_0_0_1"/>
<proteinExistence type="predicted"/>
<feature type="domain" description="SCA7" evidence="2">
    <location>
        <begin position="253"/>
        <end position="319"/>
    </location>
</feature>
<feature type="compositionally biased region" description="Low complexity" evidence="1">
    <location>
        <begin position="116"/>
        <end position="133"/>
    </location>
</feature>
<dbReference type="GO" id="GO:0006357">
    <property type="term" value="P:regulation of transcription by RNA polymerase II"/>
    <property type="evidence" value="ECO:0007669"/>
    <property type="project" value="TreeGrafter"/>
</dbReference>
<protein>
    <recommendedName>
        <fullName evidence="2">SCA7 domain-containing protein</fullName>
    </recommendedName>
</protein>
<dbReference type="AlphaFoldDB" id="C4YSR7"/>
<feature type="compositionally biased region" description="Polar residues" evidence="1">
    <location>
        <begin position="533"/>
        <end position="544"/>
    </location>
</feature>
<dbReference type="InterPro" id="IPR013243">
    <property type="entry name" value="SCA7_dom"/>
</dbReference>
<evidence type="ECO:0000313" key="3">
    <source>
        <dbReference type="EMBL" id="EEQ46770.1"/>
    </source>
</evidence>
<feature type="compositionally biased region" description="Low complexity" evidence="1">
    <location>
        <begin position="142"/>
        <end position="164"/>
    </location>
</feature>
<evidence type="ECO:0000256" key="1">
    <source>
        <dbReference type="SAM" id="MobiDB-lite"/>
    </source>
</evidence>
<evidence type="ECO:0000313" key="4">
    <source>
        <dbReference type="Proteomes" id="UP000001429"/>
    </source>
</evidence>
<dbReference type="InterPro" id="IPR037804">
    <property type="entry name" value="SGF73"/>
</dbReference>
<dbReference type="PANTHER" id="PTHR47805:SF1">
    <property type="entry name" value="SAGA-ASSOCIATED FACTOR 73"/>
    <property type="match status" value="1"/>
</dbReference>
<dbReference type="GO" id="GO:0031048">
    <property type="term" value="P:regulatory ncRNA-mediated heterochromatin formation"/>
    <property type="evidence" value="ECO:0007669"/>
    <property type="project" value="TreeGrafter"/>
</dbReference>
<dbReference type="PANTHER" id="PTHR47805">
    <property type="entry name" value="SAGA-ASSOCIATED FACTOR 73"/>
    <property type="match status" value="1"/>
</dbReference>
<feature type="compositionally biased region" description="Low complexity" evidence="1">
    <location>
        <begin position="398"/>
        <end position="423"/>
    </location>
</feature>
<dbReference type="Gene3D" id="6.10.140.1270">
    <property type="match status" value="1"/>
</dbReference>